<dbReference type="Gene3D" id="3.90.940.10">
    <property type="match status" value="1"/>
</dbReference>
<evidence type="ECO:0000256" key="4">
    <source>
        <dbReference type="ARBA" id="ARBA00022478"/>
    </source>
</evidence>
<dbReference type="InterPro" id="IPR003716">
    <property type="entry name" value="DNA-dir_RNA_pol_omega"/>
</dbReference>
<evidence type="ECO:0000256" key="5">
    <source>
        <dbReference type="ARBA" id="ARBA00022679"/>
    </source>
</evidence>
<dbReference type="SMART" id="SM01409">
    <property type="entry name" value="RNA_pol_Rpb6"/>
    <property type="match status" value="1"/>
</dbReference>
<dbReference type="EMBL" id="UGTH01000001">
    <property type="protein sequence ID" value="SUB75907.1"/>
    <property type="molecule type" value="Genomic_DNA"/>
</dbReference>
<evidence type="ECO:0000256" key="2">
    <source>
        <dbReference type="ARBA" id="ARBA00012418"/>
    </source>
</evidence>
<comment type="catalytic activity">
    <reaction evidence="9 10">
        <text>RNA(n) + a ribonucleoside 5'-triphosphate = RNA(n+1) + diphosphate</text>
        <dbReference type="Rhea" id="RHEA:21248"/>
        <dbReference type="Rhea" id="RHEA-COMP:14527"/>
        <dbReference type="Rhea" id="RHEA-COMP:17342"/>
        <dbReference type="ChEBI" id="CHEBI:33019"/>
        <dbReference type="ChEBI" id="CHEBI:61557"/>
        <dbReference type="ChEBI" id="CHEBI:140395"/>
        <dbReference type="EC" id="2.7.7.6"/>
    </reaction>
</comment>
<dbReference type="RefSeq" id="WP_004821336.1">
    <property type="nucleotide sequence ID" value="NZ_UGTH01000001.1"/>
</dbReference>
<dbReference type="NCBIfam" id="TIGR00690">
    <property type="entry name" value="rpoZ"/>
    <property type="match status" value="1"/>
</dbReference>
<organism evidence="12 13">
    <name type="scientific">Peptoniphilus indolicus</name>
    <dbReference type="NCBI Taxonomy" id="33030"/>
    <lineage>
        <taxon>Bacteria</taxon>
        <taxon>Bacillati</taxon>
        <taxon>Bacillota</taxon>
        <taxon>Tissierellia</taxon>
        <taxon>Tissierellales</taxon>
        <taxon>Peptoniphilaceae</taxon>
        <taxon>Peptoniphilus</taxon>
    </lineage>
</organism>
<reference evidence="12 13" key="1">
    <citation type="submission" date="2018-06" db="EMBL/GenBank/DDBJ databases">
        <authorList>
            <consortium name="Pathogen Informatics"/>
            <person name="Doyle S."/>
        </authorList>
    </citation>
    <scope>NUCLEOTIDE SEQUENCE [LARGE SCALE GENOMIC DNA]</scope>
    <source>
        <strain evidence="12 13">NCTC11088</strain>
    </source>
</reference>
<evidence type="ECO:0000313" key="13">
    <source>
        <dbReference type="Proteomes" id="UP000254777"/>
    </source>
</evidence>
<proteinExistence type="inferred from homology"/>
<dbReference type="GO" id="GO:0006351">
    <property type="term" value="P:DNA-templated transcription"/>
    <property type="evidence" value="ECO:0007669"/>
    <property type="project" value="UniProtKB-UniRule"/>
</dbReference>
<dbReference type="Proteomes" id="UP000254777">
    <property type="component" value="Unassembled WGS sequence"/>
</dbReference>
<sequence>MNIPSFNELRKISSSRYGLVMLVSKRSRKIVDGNEPLIKTEHEKPVSIAIEEIIDGAVKFGKPMSDKEYSQKIAAQREAKLNSLKNNDESDVEASIEIETTGEDLIGSQG</sequence>
<gene>
    <name evidence="10" type="primary">rpoZ</name>
    <name evidence="12" type="ORF">NCTC11088_01711</name>
</gene>
<evidence type="ECO:0000256" key="1">
    <source>
        <dbReference type="ARBA" id="ARBA00006711"/>
    </source>
</evidence>
<dbReference type="GO" id="GO:0003677">
    <property type="term" value="F:DNA binding"/>
    <property type="evidence" value="ECO:0007669"/>
    <property type="project" value="UniProtKB-UniRule"/>
</dbReference>
<dbReference type="InterPro" id="IPR036161">
    <property type="entry name" value="RPB6/omega-like_sf"/>
</dbReference>
<dbReference type="GO" id="GO:0000428">
    <property type="term" value="C:DNA-directed RNA polymerase complex"/>
    <property type="evidence" value="ECO:0007669"/>
    <property type="project" value="UniProtKB-KW"/>
</dbReference>
<comment type="similarity">
    <text evidence="1 10">Belongs to the RNA polymerase subunit omega family.</text>
</comment>
<keyword evidence="4 10" id="KW-0240">DNA-directed RNA polymerase</keyword>
<keyword evidence="7 10" id="KW-0804">Transcription</keyword>
<evidence type="ECO:0000313" key="12">
    <source>
        <dbReference type="EMBL" id="SUB75907.1"/>
    </source>
</evidence>
<dbReference type="Pfam" id="PF01192">
    <property type="entry name" value="RNA_pol_Rpb6"/>
    <property type="match status" value="1"/>
</dbReference>
<dbReference type="PANTHER" id="PTHR34476">
    <property type="entry name" value="DNA-DIRECTED RNA POLYMERASE SUBUNIT OMEGA"/>
    <property type="match status" value="1"/>
</dbReference>
<evidence type="ECO:0000256" key="7">
    <source>
        <dbReference type="ARBA" id="ARBA00023163"/>
    </source>
</evidence>
<dbReference type="EC" id="2.7.7.6" evidence="2 10"/>
<evidence type="ECO:0000256" key="9">
    <source>
        <dbReference type="ARBA" id="ARBA00048552"/>
    </source>
</evidence>
<keyword evidence="6 10" id="KW-0548">Nucleotidyltransferase</keyword>
<dbReference type="GO" id="GO:0003899">
    <property type="term" value="F:DNA-directed RNA polymerase activity"/>
    <property type="evidence" value="ECO:0007669"/>
    <property type="project" value="UniProtKB-UniRule"/>
</dbReference>
<keyword evidence="5 10" id="KW-0808">Transferase</keyword>
<evidence type="ECO:0000256" key="6">
    <source>
        <dbReference type="ARBA" id="ARBA00022695"/>
    </source>
</evidence>
<feature type="compositionally biased region" description="Acidic residues" evidence="11">
    <location>
        <begin position="89"/>
        <end position="102"/>
    </location>
</feature>
<dbReference type="SUPFAM" id="SSF63562">
    <property type="entry name" value="RPB6/omega subunit-like"/>
    <property type="match status" value="1"/>
</dbReference>
<comment type="subunit">
    <text evidence="10">The RNAP catalytic core consists of 2 alpha, 1 beta, 1 beta' and 1 omega subunit. When a sigma factor is associated with the core the holoenzyme is formed, which can initiate transcription.</text>
</comment>
<evidence type="ECO:0000256" key="3">
    <source>
        <dbReference type="ARBA" id="ARBA00013725"/>
    </source>
</evidence>
<dbReference type="PANTHER" id="PTHR34476:SF1">
    <property type="entry name" value="DNA-DIRECTED RNA POLYMERASE SUBUNIT OMEGA"/>
    <property type="match status" value="1"/>
</dbReference>
<protein>
    <recommendedName>
        <fullName evidence="3 10">DNA-directed RNA polymerase subunit omega</fullName>
        <shortName evidence="10">RNAP omega subunit</shortName>
        <ecNumber evidence="2 10">2.7.7.6</ecNumber>
    </recommendedName>
    <alternativeName>
        <fullName evidence="10">RNA polymerase omega subunit</fullName>
    </alternativeName>
    <alternativeName>
        <fullName evidence="8 10">Transcriptase subunit omega</fullName>
    </alternativeName>
</protein>
<evidence type="ECO:0000256" key="10">
    <source>
        <dbReference type="HAMAP-Rule" id="MF_00366"/>
    </source>
</evidence>
<feature type="region of interest" description="Disordered" evidence="11">
    <location>
        <begin position="83"/>
        <end position="110"/>
    </location>
</feature>
<dbReference type="AlphaFoldDB" id="A0A379DDC9"/>
<evidence type="ECO:0000256" key="11">
    <source>
        <dbReference type="SAM" id="MobiDB-lite"/>
    </source>
</evidence>
<name>A0A379DDC9_9FIRM</name>
<evidence type="ECO:0000256" key="8">
    <source>
        <dbReference type="ARBA" id="ARBA00029924"/>
    </source>
</evidence>
<accession>A0A379DDC9</accession>
<dbReference type="InterPro" id="IPR006110">
    <property type="entry name" value="Pol_omega/Rpo6/RPB6"/>
</dbReference>
<dbReference type="HAMAP" id="MF_00366">
    <property type="entry name" value="RNApol_bact_RpoZ"/>
    <property type="match status" value="1"/>
</dbReference>
<comment type="function">
    <text evidence="10">Promotes RNA polymerase assembly. Latches the N- and C-terminal regions of the beta' subunit thereby facilitating its interaction with the beta and alpha subunits.</text>
</comment>